<keyword evidence="15" id="KW-0675">Receptor</keyword>
<dbReference type="Pfam" id="PF00593">
    <property type="entry name" value="TonB_dep_Rec_b-barrel"/>
    <property type="match status" value="1"/>
</dbReference>
<keyword evidence="6" id="KW-0406">Ion transport</keyword>
<proteinExistence type="inferred from homology"/>
<keyword evidence="7 11" id="KW-0798">TonB box</keyword>
<evidence type="ECO:0000259" key="14">
    <source>
        <dbReference type="Pfam" id="PF07715"/>
    </source>
</evidence>
<keyword evidence="5" id="KW-0732">Signal</keyword>
<evidence type="ECO:0000256" key="1">
    <source>
        <dbReference type="ARBA" id="ARBA00004571"/>
    </source>
</evidence>
<evidence type="ECO:0000313" key="16">
    <source>
        <dbReference type="Proteomes" id="UP000245974"/>
    </source>
</evidence>
<evidence type="ECO:0000256" key="11">
    <source>
        <dbReference type="PROSITE-ProRule" id="PRU10143"/>
    </source>
</evidence>
<dbReference type="InterPro" id="IPR036942">
    <property type="entry name" value="Beta-barrel_TonB_sf"/>
</dbReference>
<dbReference type="PANTHER" id="PTHR30069:SF53">
    <property type="entry name" value="COLICIN I RECEPTOR-RELATED"/>
    <property type="match status" value="1"/>
</dbReference>
<keyword evidence="2 10" id="KW-0813">Transport</keyword>
<evidence type="ECO:0000256" key="10">
    <source>
        <dbReference type="PROSITE-ProRule" id="PRU01360"/>
    </source>
</evidence>
<evidence type="ECO:0000313" key="15">
    <source>
        <dbReference type="EMBL" id="SPL72383.1"/>
    </source>
</evidence>
<keyword evidence="8 10" id="KW-0472">Membrane</keyword>
<dbReference type="InterPro" id="IPR012910">
    <property type="entry name" value="Plug_dom"/>
</dbReference>
<dbReference type="Proteomes" id="UP000245974">
    <property type="component" value="Unassembled WGS sequence"/>
</dbReference>
<evidence type="ECO:0000256" key="7">
    <source>
        <dbReference type="ARBA" id="ARBA00023077"/>
    </source>
</evidence>
<organism evidence="15 16">
    <name type="scientific">Acinetobacter stercoris</name>
    <dbReference type="NCBI Taxonomy" id="2126983"/>
    <lineage>
        <taxon>Bacteria</taxon>
        <taxon>Pseudomonadati</taxon>
        <taxon>Pseudomonadota</taxon>
        <taxon>Gammaproteobacteria</taxon>
        <taxon>Moraxellales</taxon>
        <taxon>Moraxellaceae</taxon>
        <taxon>Acinetobacter</taxon>
    </lineage>
</organism>
<dbReference type="InterPro" id="IPR010916">
    <property type="entry name" value="TonB_box_CS"/>
</dbReference>
<evidence type="ECO:0000256" key="2">
    <source>
        <dbReference type="ARBA" id="ARBA00022448"/>
    </source>
</evidence>
<dbReference type="GO" id="GO:0044718">
    <property type="term" value="P:siderophore transmembrane transport"/>
    <property type="evidence" value="ECO:0007669"/>
    <property type="project" value="TreeGrafter"/>
</dbReference>
<keyword evidence="4 10" id="KW-0812">Transmembrane</keyword>
<dbReference type="EMBL" id="OOGT01000277">
    <property type="protein sequence ID" value="SPL72383.1"/>
    <property type="molecule type" value="Genomic_DNA"/>
</dbReference>
<dbReference type="GO" id="GO:0015344">
    <property type="term" value="F:siderophore uptake transmembrane transporter activity"/>
    <property type="evidence" value="ECO:0007669"/>
    <property type="project" value="TreeGrafter"/>
</dbReference>
<gene>
    <name evidence="15" type="primary">cirA_5</name>
    <name evidence="15" type="ORF">KPC_3561</name>
</gene>
<evidence type="ECO:0000256" key="5">
    <source>
        <dbReference type="ARBA" id="ARBA00022729"/>
    </source>
</evidence>
<dbReference type="GO" id="GO:0009279">
    <property type="term" value="C:cell outer membrane"/>
    <property type="evidence" value="ECO:0007669"/>
    <property type="project" value="UniProtKB-SubCell"/>
</dbReference>
<feature type="domain" description="TonB-dependent receptor plug" evidence="14">
    <location>
        <begin position="71"/>
        <end position="181"/>
    </location>
</feature>
<feature type="short sequence motif" description="TonB box" evidence="11">
    <location>
        <begin position="59"/>
        <end position="65"/>
    </location>
</feature>
<evidence type="ECO:0000256" key="4">
    <source>
        <dbReference type="ARBA" id="ARBA00022692"/>
    </source>
</evidence>
<dbReference type="InterPro" id="IPR000531">
    <property type="entry name" value="Beta-barrel_TonB"/>
</dbReference>
<evidence type="ECO:0000256" key="8">
    <source>
        <dbReference type="ARBA" id="ARBA00023136"/>
    </source>
</evidence>
<sequence length="706" mass="78685">MTVFKVILSLGLQMHIKIAYSVLSASILTVLMSSAYATETSIKTATLKSTVDEAVKLDTIVVTAAGYEQDVTKAPAAMTVITREELDKREYNDITDVLRNTPGVVISGAGSAQTISIRGMGSNYTLFLVNGKRQFSKDVNPNGDDNGFEKNILPPMAAIERIEVIRGPASTLYGTDAMGGVINIITKKVTDEWTGTVELGTVVQDQGDSGDIKNGSVYLAGPLIPNKLGLQLGLNKQKRDEDSYAGGFRGTERESLNTRLTYILNDNHDFEFDANFLKQESETTIGKTVELAKPGEKQTQGSNGRNYRNVYSITHNGRYSDTLKSTSYIQLEQSKNPDRSNGTTSGIELETWIANSQWDWDINNHKLILGAYFKNEELTDRATNQNDAMPITELERWAFAIFAEDTWSITDKFDLTTGVRYDHDENYDGNFSPRVYGVYNLNDAWTFKGGVSTGYKQPDLKESNSDVHSVTGKGSAFIIGNDNLDPEKSITYELATAWRGERSKATLTAYYTEFKDRITEDRICQSEGGVNGNSSTWKCPDPFGRLDADGNIKMWNFYGSRFNIDKATMQGIEATYDIELGEGVNLGANYTYTDTEIKSGAYKGQPLNQMPEHMFNVTVDYDIYDALNVWSRLHYRSETSPYLGRSSMSKPNPDYTFLDVGFNYQFTNNLKGKFGIYNILDEKAEDVNGDQLLDGRRYGISFVANF</sequence>
<dbReference type="InterPro" id="IPR037066">
    <property type="entry name" value="Plug_dom_sf"/>
</dbReference>
<reference evidence="16" key="1">
    <citation type="submission" date="2018-03" db="EMBL/GenBank/DDBJ databases">
        <authorList>
            <person name="Blom J."/>
        </authorList>
    </citation>
    <scope>NUCLEOTIDE SEQUENCE [LARGE SCALE GENOMIC DNA]</scope>
    <source>
        <strain evidence="16">KPC-SM-21</strain>
    </source>
</reference>
<keyword evidence="3 10" id="KW-1134">Transmembrane beta strand</keyword>
<evidence type="ECO:0000256" key="9">
    <source>
        <dbReference type="ARBA" id="ARBA00023237"/>
    </source>
</evidence>
<evidence type="ECO:0000256" key="3">
    <source>
        <dbReference type="ARBA" id="ARBA00022452"/>
    </source>
</evidence>
<accession>A0A2U3N414</accession>
<dbReference type="SUPFAM" id="SSF56935">
    <property type="entry name" value="Porins"/>
    <property type="match status" value="1"/>
</dbReference>
<evidence type="ECO:0000259" key="13">
    <source>
        <dbReference type="Pfam" id="PF00593"/>
    </source>
</evidence>
<comment type="similarity">
    <text evidence="10 12">Belongs to the TonB-dependent receptor family.</text>
</comment>
<dbReference type="InParanoid" id="A0A2U3N414"/>
<keyword evidence="9 10" id="KW-0998">Cell outer membrane</keyword>
<dbReference type="PROSITE" id="PS00430">
    <property type="entry name" value="TONB_DEPENDENT_REC_1"/>
    <property type="match status" value="1"/>
</dbReference>
<evidence type="ECO:0000256" key="12">
    <source>
        <dbReference type="RuleBase" id="RU003357"/>
    </source>
</evidence>
<dbReference type="PANTHER" id="PTHR30069">
    <property type="entry name" value="TONB-DEPENDENT OUTER MEMBRANE RECEPTOR"/>
    <property type="match status" value="1"/>
</dbReference>
<dbReference type="AlphaFoldDB" id="A0A2U3N414"/>
<dbReference type="Gene3D" id="2.40.170.20">
    <property type="entry name" value="TonB-dependent receptor, beta-barrel domain"/>
    <property type="match status" value="1"/>
</dbReference>
<dbReference type="PROSITE" id="PS52016">
    <property type="entry name" value="TONB_DEPENDENT_REC_3"/>
    <property type="match status" value="1"/>
</dbReference>
<protein>
    <submittedName>
        <fullName evidence="15">Colicin I receptor</fullName>
    </submittedName>
</protein>
<dbReference type="CDD" id="cd01347">
    <property type="entry name" value="ligand_gated_channel"/>
    <property type="match status" value="1"/>
</dbReference>
<comment type="subcellular location">
    <subcellularLocation>
        <location evidence="1 10">Cell outer membrane</location>
        <topology evidence="1 10">Multi-pass membrane protein</topology>
    </subcellularLocation>
</comment>
<evidence type="ECO:0000256" key="6">
    <source>
        <dbReference type="ARBA" id="ARBA00023065"/>
    </source>
</evidence>
<dbReference type="Gene3D" id="2.170.130.10">
    <property type="entry name" value="TonB-dependent receptor, plug domain"/>
    <property type="match status" value="1"/>
</dbReference>
<keyword evidence="16" id="KW-1185">Reference proteome</keyword>
<name>A0A2U3N414_9GAMM</name>
<dbReference type="InterPro" id="IPR039426">
    <property type="entry name" value="TonB-dep_rcpt-like"/>
</dbReference>
<feature type="domain" description="TonB-dependent receptor-like beta-barrel" evidence="13">
    <location>
        <begin position="243"/>
        <end position="679"/>
    </location>
</feature>
<dbReference type="Pfam" id="PF07715">
    <property type="entry name" value="Plug"/>
    <property type="match status" value="1"/>
</dbReference>